<dbReference type="EMBL" id="CP000125">
    <property type="protein sequence ID" value="ABA51614.1"/>
    <property type="molecule type" value="Genomic_DNA"/>
</dbReference>
<dbReference type="HOGENOM" id="CLU_3380970_0_0_4"/>
<sequence>MTNAFSCHEACAANAAAAHAALYGIASARKRQR</sequence>
<protein>
    <submittedName>
        <fullName evidence="1">Uncharacterized protein</fullName>
    </submittedName>
</protein>
<evidence type="ECO:0000313" key="2">
    <source>
        <dbReference type="Proteomes" id="UP000002700"/>
    </source>
</evidence>
<dbReference type="AlphaFoldDB" id="Q3JGW0"/>
<accession>Q3JGW0</accession>
<dbReference type="Proteomes" id="UP000002700">
    <property type="component" value="Chromosome II"/>
</dbReference>
<proteinExistence type="predicted"/>
<organism evidence="1 2">
    <name type="scientific">Burkholderia pseudomallei (strain 1710b)</name>
    <dbReference type="NCBI Taxonomy" id="320372"/>
    <lineage>
        <taxon>Bacteria</taxon>
        <taxon>Pseudomonadati</taxon>
        <taxon>Pseudomonadota</taxon>
        <taxon>Betaproteobacteria</taxon>
        <taxon>Burkholderiales</taxon>
        <taxon>Burkholderiaceae</taxon>
        <taxon>Burkholderia</taxon>
        <taxon>pseudomallei group</taxon>
    </lineage>
</organism>
<name>Q3JGW0_BURP1</name>
<dbReference type="EnsemblBacteria" id="ABA51614">
    <property type="protein sequence ID" value="ABA51614"/>
    <property type="gene ID" value="BURPS1710b_A2041"/>
</dbReference>
<evidence type="ECO:0000313" key="1">
    <source>
        <dbReference type="EMBL" id="ABA51614.1"/>
    </source>
</evidence>
<dbReference type="KEGG" id="bpm:BURPS1710b_A2041"/>
<gene>
    <name evidence="1" type="ordered locus">BURPS1710b_A2041</name>
</gene>
<reference evidence="1 2" key="1">
    <citation type="submission" date="2005-09" db="EMBL/GenBank/DDBJ databases">
        <authorList>
            <person name="Woods D.E."/>
            <person name="Nierman W.C."/>
        </authorList>
    </citation>
    <scope>NUCLEOTIDE SEQUENCE [LARGE SCALE GENOMIC DNA]</scope>
    <source>
        <strain evidence="1 2">1710b</strain>
    </source>
</reference>